<evidence type="ECO:0000313" key="3">
    <source>
        <dbReference type="Proteomes" id="UP000241222"/>
    </source>
</evidence>
<dbReference type="SMART" id="SM00849">
    <property type="entry name" value="Lactamase_B"/>
    <property type="match status" value="1"/>
</dbReference>
<dbReference type="EMBL" id="PYMH01000001">
    <property type="protein sequence ID" value="PSU35477.1"/>
    <property type="molecule type" value="Genomic_DNA"/>
</dbReference>
<name>A0A2T3J2E4_9GAMM</name>
<dbReference type="RefSeq" id="WP_107346833.1">
    <property type="nucleotide sequence ID" value="NZ_PYMH01000001.1"/>
</dbReference>
<organism evidence="2 3">
    <name type="scientific">Photobacterium lutimaris</name>
    <dbReference type="NCBI Taxonomy" id="388278"/>
    <lineage>
        <taxon>Bacteria</taxon>
        <taxon>Pseudomonadati</taxon>
        <taxon>Pseudomonadota</taxon>
        <taxon>Gammaproteobacteria</taxon>
        <taxon>Vibrionales</taxon>
        <taxon>Vibrionaceae</taxon>
        <taxon>Photobacterium</taxon>
    </lineage>
</organism>
<dbReference type="AlphaFoldDB" id="A0A2T3J2E4"/>
<dbReference type="GO" id="GO:0070813">
    <property type="term" value="P:hydrogen sulfide metabolic process"/>
    <property type="evidence" value="ECO:0007669"/>
    <property type="project" value="TreeGrafter"/>
</dbReference>
<proteinExistence type="predicted"/>
<sequence length="223" mass="25490">MNTKLHIVKSSFNSIVNYSFLIQSTSDNTAIAIDPAWDLDKFVAIISENKLNLEAILLTHSHVDHVNLVGDLANIFNCDVYMTAEEVEYYDFSCKNLRYITNEDSLIVNTIKADVLLTPGHTKGGCTYIIDGRAFTGDTLFIEGCGLCDGYGGDPLEMYNTLQKMKFNFSNDTQIYPGHRYGKNLGLTFEEVMKHNVYLQIDEFEVFRKFRMRKNAKNQFKFI</sequence>
<reference evidence="2 3" key="1">
    <citation type="submission" date="2018-03" db="EMBL/GenBank/DDBJ databases">
        <title>Whole genome sequencing of Histamine producing bacteria.</title>
        <authorList>
            <person name="Butler K."/>
        </authorList>
    </citation>
    <scope>NUCLEOTIDE SEQUENCE [LARGE SCALE GENOMIC DNA]</scope>
    <source>
        <strain evidence="2 3">JCM 13586</strain>
    </source>
</reference>
<dbReference type="Gene3D" id="3.60.15.10">
    <property type="entry name" value="Ribonuclease Z/Hydroxyacylglutathione hydrolase-like"/>
    <property type="match status" value="1"/>
</dbReference>
<dbReference type="GO" id="GO:0050313">
    <property type="term" value="F:sulfur dioxygenase activity"/>
    <property type="evidence" value="ECO:0007669"/>
    <property type="project" value="TreeGrafter"/>
</dbReference>
<protein>
    <submittedName>
        <fullName evidence="2">MBL fold metallo-hydrolase</fullName>
    </submittedName>
</protein>
<dbReference type="OrthoDB" id="9802248at2"/>
<keyword evidence="2" id="KW-0378">Hydrolase</keyword>
<dbReference type="GO" id="GO:0016787">
    <property type="term" value="F:hydrolase activity"/>
    <property type="evidence" value="ECO:0007669"/>
    <property type="project" value="UniProtKB-KW"/>
</dbReference>
<dbReference type="InterPro" id="IPR001279">
    <property type="entry name" value="Metallo-B-lactamas"/>
</dbReference>
<comment type="caution">
    <text evidence="2">The sequence shown here is derived from an EMBL/GenBank/DDBJ whole genome shotgun (WGS) entry which is preliminary data.</text>
</comment>
<dbReference type="Proteomes" id="UP000241222">
    <property type="component" value="Unassembled WGS sequence"/>
</dbReference>
<dbReference type="CDD" id="cd16275">
    <property type="entry name" value="BaeB-like_MBL-fold"/>
    <property type="match status" value="1"/>
</dbReference>
<keyword evidence="3" id="KW-1185">Reference proteome</keyword>
<evidence type="ECO:0000259" key="1">
    <source>
        <dbReference type="SMART" id="SM00849"/>
    </source>
</evidence>
<feature type="domain" description="Metallo-beta-lactamase" evidence="1">
    <location>
        <begin position="16"/>
        <end position="179"/>
    </location>
</feature>
<dbReference type="SUPFAM" id="SSF56281">
    <property type="entry name" value="Metallo-hydrolase/oxidoreductase"/>
    <property type="match status" value="1"/>
</dbReference>
<dbReference type="GO" id="GO:0006749">
    <property type="term" value="P:glutathione metabolic process"/>
    <property type="evidence" value="ECO:0007669"/>
    <property type="project" value="TreeGrafter"/>
</dbReference>
<dbReference type="InterPro" id="IPR036866">
    <property type="entry name" value="RibonucZ/Hydroxyglut_hydro"/>
</dbReference>
<evidence type="ECO:0000313" key="2">
    <source>
        <dbReference type="EMBL" id="PSU35477.1"/>
    </source>
</evidence>
<dbReference type="InterPro" id="IPR051682">
    <property type="entry name" value="Mito_Persulfide_Diox"/>
</dbReference>
<accession>A0A2T3J2E4</accession>
<dbReference type="Pfam" id="PF00753">
    <property type="entry name" value="Lactamase_B"/>
    <property type="match status" value="1"/>
</dbReference>
<dbReference type="PANTHER" id="PTHR43084:SF1">
    <property type="entry name" value="PERSULFIDE DIOXYGENASE ETHE1, MITOCHONDRIAL"/>
    <property type="match status" value="1"/>
</dbReference>
<gene>
    <name evidence="2" type="ORF">C9I99_00170</name>
</gene>
<dbReference type="PANTHER" id="PTHR43084">
    <property type="entry name" value="PERSULFIDE DIOXYGENASE ETHE1"/>
    <property type="match status" value="1"/>
</dbReference>